<dbReference type="Pfam" id="PF05305">
    <property type="entry name" value="DUF732"/>
    <property type="match status" value="1"/>
</dbReference>
<dbReference type="RefSeq" id="WP_085250258.1">
    <property type="nucleotide sequence ID" value="NZ_CAJMWI010000001.1"/>
</dbReference>
<dbReference type="InterPro" id="IPR007969">
    <property type="entry name" value="DUF732"/>
</dbReference>
<organism evidence="3 4">
    <name type="scientific">Mycobacterium riyadhense</name>
    <dbReference type="NCBI Taxonomy" id="486698"/>
    <lineage>
        <taxon>Bacteria</taxon>
        <taxon>Bacillati</taxon>
        <taxon>Actinomycetota</taxon>
        <taxon>Actinomycetes</taxon>
        <taxon>Mycobacteriales</taxon>
        <taxon>Mycobacteriaceae</taxon>
        <taxon>Mycobacterium</taxon>
    </lineage>
</organism>
<dbReference type="AlphaFoldDB" id="A0A1X2CZJ8"/>
<keyword evidence="1" id="KW-0732">Signal</keyword>
<protein>
    <recommendedName>
        <fullName evidence="2">DUF732 domain-containing protein</fullName>
    </recommendedName>
</protein>
<evidence type="ECO:0000313" key="4">
    <source>
        <dbReference type="Proteomes" id="UP000193087"/>
    </source>
</evidence>
<gene>
    <name evidence="3" type="ORF">AWC22_17445</name>
</gene>
<reference evidence="3 4" key="1">
    <citation type="submission" date="2016-01" db="EMBL/GenBank/DDBJ databases">
        <title>The new phylogeny of the genus Mycobacterium.</title>
        <authorList>
            <person name="Tarcisio F."/>
            <person name="Conor M."/>
            <person name="Antonella G."/>
            <person name="Elisabetta G."/>
            <person name="Giulia F.S."/>
            <person name="Sara T."/>
            <person name="Anna F."/>
            <person name="Clotilde B."/>
            <person name="Roberto B."/>
            <person name="Veronica D.S."/>
            <person name="Fabio R."/>
            <person name="Monica P."/>
            <person name="Olivier J."/>
            <person name="Enrico T."/>
            <person name="Nicola S."/>
        </authorList>
    </citation>
    <scope>NUCLEOTIDE SEQUENCE [LARGE SCALE GENOMIC DNA]</scope>
    <source>
        <strain evidence="3 4">DSM 45176</strain>
    </source>
</reference>
<dbReference type="OrthoDB" id="4729208at2"/>
<feature type="chain" id="PRO_5012055377" description="DUF732 domain-containing protein" evidence="1">
    <location>
        <begin position="24"/>
        <end position="106"/>
    </location>
</feature>
<dbReference type="EMBL" id="LQPQ01000061">
    <property type="protein sequence ID" value="ORW81291.1"/>
    <property type="molecule type" value="Genomic_DNA"/>
</dbReference>
<feature type="signal peptide" evidence="1">
    <location>
        <begin position="1"/>
        <end position="23"/>
    </location>
</feature>
<dbReference type="STRING" id="486698.AWC22_17445"/>
<dbReference type="GeneID" id="93495077"/>
<dbReference type="Proteomes" id="UP000193087">
    <property type="component" value="Unassembled WGS sequence"/>
</dbReference>
<evidence type="ECO:0000313" key="3">
    <source>
        <dbReference type="EMBL" id="ORW81291.1"/>
    </source>
</evidence>
<evidence type="ECO:0000256" key="1">
    <source>
        <dbReference type="SAM" id="SignalP"/>
    </source>
</evidence>
<feature type="domain" description="DUF732" evidence="2">
    <location>
        <begin position="27"/>
        <end position="94"/>
    </location>
</feature>
<evidence type="ECO:0000259" key="2">
    <source>
        <dbReference type="Pfam" id="PF05305"/>
    </source>
</evidence>
<accession>A0A1X2CZJ8</accession>
<comment type="caution">
    <text evidence="3">The sequence shown here is derived from an EMBL/GenBank/DDBJ whole genome shotgun (WGS) entry which is preliminary data.</text>
</comment>
<keyword evidence="4" id="KW-1185">Reference proteome</keyword>
<proteinExistence type="predicted"/>
<sequence>MRMQRVLAGALLLAATVTPSAHADAVAYLVNVTVRPGYFANPDSALSYGNDLCNKVSQGRTYTQVIGEIKADFNTADEYQASYLLSQAVNELCPALIWQLRNSAAR</sequence>
<name>A0A1X2CZJ8_9MYCO</name>